<name>A0ABY6YYN5_9BACL</name>
<keyword evidence="3 9" id="KW-0132">Cell division</keyword>
<evidence type="ECO:0000256" key="7">
    <source>
        <dbReference type="ARBA" id="ARBA00023172"/>
    </source>
</evidence>
<reference evidence="12" key="1">
    <citation type="submission" date="2022-08" db="EMBL/GenBank/DDBJ databases">
        <title>Alicyclobacillus dauci DSM2870, complete genome.</title>
        <authorList>
            <person name="Wang Q."/>
            <person name="Cai R."/>
            <person name="Wang Z."/>
        </authorList>
    </citation>
    <scope>NUCLEOTIDE SEQUENCE</scope>
    <source>
        <strain evidence="12">DSM 28700</strain>
    </source>
</reference>
<dbReference type="InterPro" id="IPR050090">
    <property type="entry name" value="Tyrosine_recombinase_XerCD"/>
</dbReference>
<keyword evidence="4 9" id="KW-0159">Chromosome partition</keyword>
<keyword evidence="13" id="KW-1185">Reference proteome</keyword>
<dbReference type="Gene3D" id="1.10.443.10">
    <property type="entry name" value="Intergrase catalytic core"/>
    <property type="match status" value="1"/>
</dbReference>
<dbReference type="InterPro" id="IPR004107">
    <property type="entry name" value="Integrase_SAM-like_N"/>
</dbReference>
<feature type="active site" evidence="9">
    <location>
        <position position="170"/>
    </location>
</feature>
<feature type="domain" description="Tyr recombinase" evidence="10">
    <location>
        <begin position="106"/>
        <end position="285"/>
    </location>
</feature>
<dbReference type="PROSITE" id="PS51900">
    <property type="entry name" value="CB"/>
    <property type="match status" value="1"/>
</dbReference>
<feature type="active site" evidence="9">
    <location>
        <position position="263"/>
    </location>
</feature>
<evidence type="ECO:0000256" key="8">
    <source>
        <dbReference type="ARBA" id="ARBA00023306"/>
    </source>
</evidence>
<evidence type="ECO:0000256" key="4">
    <source>
        <dbReference type="ARBA" id="ARBA00022829"/>
    </source>
</evidence>
<keyword evidence="5 9" id="KW-0229">DNA integration</keyword>
<evidence type="ECO:0000256" key="1">
    <source>
        <dbReference type="ARBA" id="ARBA00004496"/>
    </source>
</evidence>
<dbReference type="InterPro" id="IPR044068">
    <property type="entry name" value="CB"/>
</dbReference>
<evidence type="ECO:0000313" key="12">
    <source>
        <dbReference type="EMBL" id="WAH35413.1"/>
    </source>
</evidence>
<dbReference type="InterPro" id="IPR013762">
    <property type="entry name" value="Integrase-like_cat_sf"/>
</dbReference>
<keyword evidence="7 9" id="KW-0233">DNA recombination</keyword>
<evidence type="ECO:0000256" key="9">
    <source>
        <dbReference type="HAMAP-Rule" id="MF_01808"/>
    </source>
</evidence>
<dbReference type="PANTHER" id="PTHR30349:SF77">
    <property type="entry name" value="TYROSINE RECOMBINASE XERC"/>
    <property type="match status" value="1"/>
</dbReference>
<organism evidence="12 13">
    <name type="scientific">Alicyclobacillus dauci</name>
    <dbReference type="NCBI Taxonomy" id="1475485"/>
    <lineage>
        <taxon>Bacteria</taxon>
        <taxon>Bacillati</taxon>
        <taxon>Bacillota</taxon>
        <taxon>Bacilli</taxon>
        <taxon>Bacillales</taxon>
        <taxon>Alicyclobacillaceae</taxon>
        <taxon>Alicyclobacillus</taxon>
    </lineage>
</organism>
<dbReference type="SUPFAM" id="SSF56349">
    <property type="entry name" value="DNA breaking-rejoining enzymes"/>
    <property type="match status" value="1"/>
</dbReference>
<feature type="active site" description="O-(3'-phospho-DNA)-tyrosine intermediate" evidence="9">
    <location>
        <position position="272"/>
    </location>
</feature>
<comment type="function">
    <text evidence="9">Site-specific tyrosine recombinase, which acts by catalyzing the cutting and rejoining of the recombining DNA molecules. The XerC-XerD complex is essential to convert dimers of the bacterial chromosome into monomers to permit their segregation at cell division. It also contributes to the segregational stability of plasmids.</text>
</comment>
<feature type="active site" evidence="9">
    <location>
        <position position="240"/>
    </location>
</feature>
<keyword evidence="6 9" id="KW-0238">DNA-binding</keyword>
<comment type="subcellular location">
    <subcellularLocation>
        <location evidence="1 9">Cytoplasm</location>
    </subcellularLocation>
</comment>
<dbReference type="Proteomes" id="UP001164803">
    <property type="component" value="Chromosome"/>
</dbReference>
<accession>A0ABY6YYN5</accession>
<evidence type="ECO:0000259" key="10">
    <source>
        <dbReference type="PROSITE" id="PS51898"/>
    </source>
</evidence>
<comment type="subunit">
    <text evidence="9">Forms a cyclic heterotetrameric complex composed of two molecules of XerC and two molecules of XerD.</text>
</comment>
<evidence type="ECO:0000313" key="13">
    <source>
        <dbReference type="Proteomes" id="UP001164803"/>
    </source>
</evidence>
<feature type="active site" evidence="9">
    <location>
        <position position="237"/>
    </location>
</feature>
<dbReference type="CDD" id="cd00798">
    <property type="entry name" value="INT_XerDC_C"/>
    <property type="match status" value="1"/>
</dbReference>
<dbReference type="Gene3D" id="1.10.150.130">
    <property type="match status" value="1"/>
</dbReference>
<dbReference type="InterPro" id="IPR011010">
    <property type="entry name" value="DNA_brk_join_enz"/>
</dbReference>
<evidence type="ECO:0000256" key="2">
    <source>
        <dbReference type="ARBA" id="ARBA00022490"/>
    </source>
</evidence>
<dbReference type="InterPro" id="IPR002104">
    <property type="entry name" value="Integrase_catalytic"/>
</dbReference>
<dbReference type="PANTHER" id="PTHR30349">
    <property type="entry name" value="PHAGE INTEGRASE-RELATED"/>
    <property type="match status" value="1"/>
</dbReference>
<protein>
    <recommendedName>
        <fullName evidence="9">Tyrosine recombinase XerC</fullName>
    </recommendedName>
</protein>
<keyword evidence="2 9" id="KW-0963">Cytoplasm</keyword>
<comment type="similarity">
    <text evidence="9">Belongs to the 'phage' integrase family. XerC subfamily.</text>
</comment>
<evidence type="ECO:0000256" key="5">
    <source>
        <dbReference type="ARBA" id="ARBA00022908"/>
    </source>
</evidence>
<dbReference type="PROSITE" id="PS51898">
    <property type="entry name" value="TYR_RECOMBINASE"/>
    <property type="match status" value="1"/>
</dbReference>
<dbReference type="HAMAP" id="MF_01808">
    <property type="entry name" value="Recomb_XerC_XerD"/>
    <property type="match status" value="1"/>
</dbReference>
<evidence type="ECO:0000256" key="6">
    <source>
        <dbReference type="ARBA" id="ARBA00023125"/>
    </source>
</evidence>
<dbReference type="Pfam" id="PF00589">
    <property type="entry name" value="Phage_integrase"/>
    <property type="match status" value="1"/>
</dbReference>
<gene>
    <name evidence="9" type="primary">xerC</name>
    <name evidence="12" type="ORF">NZD86_14020</name>
</gene>
<keyword evidence="8 9" id="KW-0131">Cell cycle</keyword>
<sequence length="296" mass="33518">MDLDDCKQRFLEARKHKLSPRSLLAYGKDLDALIAYMKEQGISNVEDITVRSLRSFLASEMTRGLSKSSVARRMSCFRSFFDFLEGQELVDSNIPRSLALPKRDKTMPRYFYQEEVAALLDQISGDDFAACRDRALLEFLYSTGVRVSECVALDLDDVSITDGLALVFGKGGKERYVIVGNHAQSALKAYLEQRSTRSSGTALFLNQRGGRLTDRSVRRILERRIKEVPGLRTLSPHGLRHTFATHLLDGGADLRSVQELLGHSSLSSTQIYTHTTRERLTRVYQDAHPRSERRKD</sequence>
<evidence type="ECO:0000256" key="3">
    <source>
        <dbReference type="ARBA" id="ARBA00022618"/>
    </source>
</evidence>
<proteinExistence type="inferred from homology"/>
<dbReference type="EMBL" id="CP104064">
    <property type="protein sequence ID" value="WAH35413.1"/>
    <property type="molecule type" value="Genomic_DNA"/>
</dbReference>
<dbReference type="Pfam" id="PF02899">
    <property type="entry name" value="Phage_int_SAM_1"/>
    <property type="match status" value="1"/>
</dbReference>
<dbReference type="InterPro" id="IPR023009">
    <property type="entry name" value="Tyrosine_recombinase_XerC/XerD"/>
</dbReference>
<dbReference type="NCBIfam" id="NF001399">
    <property type="entry name" value="PRK00283.1"/>
    <property type="match status" value="1"/>
</dbReference>
<feature type="active site" evidence="9">
    <location>
        <position position="146"/>
    </location>
</feature>
<dbReference type="RefSeq" id="WP_268042631.1">
    <property type="nucleotide sequence ID" value="NZ_CP104064.1"/>
</dbReference>
<dbReference type="InterPro" id="IPR010998">
    <property type="entry name" value="Integrase_recombinase_N"/>
</dbReference>
<feature type="domain" description="Core-binding (CB)" evidence="11">
    <location>
        <begin position="1"/>
        <end position="85"/>
    </location>
</feature>
<evidence type="ECO:0000259" key="11">
    <source>
        <dbReference type="PROSITE" id="PS51900"/>
    </source>
</evidence>